<proteinExistence type="predicted"/>
<reference evidence="1" key="1">
    <citation type="submission" date="2018-05" db="EMBL/GenBank/DDBJ databases">
        <authorList>
            <person name="Lanie J.A."/>
            <person name="Ng W.-L."/>
            <person name="Kazmierczak K.M."/>
            <person name="Andrzejewski T.M."/>
            <person name="Davidsen T.M."/>
            <person name="Wayne K.J."/>
            <person name="Tettelin H."/>
            <person name="Glass J.I."/>
            <person name="Rusch D."/>
            <person name="Podicherti R."/>
            <person name="Tsui H.-C.T."/>
            <person name="Winkler M.E."/>
        </authorList>
    </citation>
    <scope>NUCLEOTIDE SEQUENCE</scope>
</reference>
<protein>
    <submittedName>
        <fullName evidence="1">Uncharacterized protein</fullName>
    </submittedName>
</protein>
<feature type="non-terminal residue" evidence="1">
    <location>
        <position position="62"/>
    </location>
</feature>
<name>A0A382M1W3_9ZZZZ</name>
<sequence length="62" mass="6814">MVRYISLLLFIGLVFWSCGEQDLVKTDKEDDETIELLDCPSLDGINEESLCTASDGTDGVTV</sequence>
<dbReference type="AlphaFoldDB" id="A0A382M1W3"/>
<accession>A0A382M1W3</accession>
<evidence type="ECO:0000313" key="1">
    <source>
        <dbReference type="EMBL" id="SVC42984.1"/>
    </source>
</evidence>
<dbReference type="EMBL" id="UINC01090758">
    <property type="protein sequence ID" value="SVC42984.1"/>
    <property type="molecule type" value="Genomic_DNA"/>
</dbReference>
<gene>
    <name evidence="1" type="ORF">METZ01_LOCUS295838</name>
</gene>
<organism evidence="1">
    <name type="scientific">marine metagenome</name>
    <dbReference type="NCBI Taxonomy" id="408172"/>
    <lineage>
        <taxon>unclassified sequences</taxon>
        <taxon>metagenomes</taxon>
        <taxon>ecological metagenomes</taxon>
    </lineage>
</organism>